<sequence length="97" mass="10615">MAQVATIVTLDILPDKDAEFRSIIEAMIADVRANEPDTLLYCLTRDAEGGRYRMLELYASADAAAAHGKRETIRARARLIGPCLATPVTIEKLEGIL</sequence>
<evidence type="ECO:0000313" key="3">
    <source>
        <dbReference type="Proteomes" id="UP000058599"/>
    </source>
</evidence>
<feature type="domain" description="ABM" evidence="1">
    <location>
        <begin position="4"/>
        <end position="92"/>
    </location>
</feature>
<organism evidence="2 3">
    <name type="scientific">Sphingopyxis granuli</name>
    <dbReference type="NCBI Taxonomy" id="267128"/>
    <lineage>
        <taxon>Bacteria</taxon>
        <taxon>Pseudomonadati</taxon>
        <taxon>Pseudomonadota</taxon>
        <taxon>Alphaproteobacteria</taxon>
        <taxon>Sphingomonadales</taxon>
        <taxon>Sphingomonadaceae</taxon>
        <taxon>Sphingopyxis</taxon>
    </lineage>
</organism>
<dbReference type="InterPro" id="IPR007138">
    <property type="entry name" value="ABM_dom"/>
</dbReference>
<dbReference type="EMBL" id="CP012199">
    <property type="protein sequence ID" value="AMG73592.1"/>
    <property type="molecule type" value="Genomic_DNA"/>
</dbReference>
<gene>
    <name evidence="2" type="ORF">SGRAN_1199</name>
</gene>
<accession>A0AA86GLG3</accession>
<name>A0AA86GLG3_9SPHN</name>
<dbReference type="GO" id="GO:0004497">
    <property type="term" value="F:monooxygenase activity"/>
    <property type="evidence" value="ECO:0007669"/>
    <property type="project" value="UniProtKB-KW"/>
</dbReference>
<dbReference type="RefSeq" id="WP_067181610.1">
    <property type="nucleotide sequence ID" value="NZ_CP012199.1"/>
</dbReference>
<dbReference type="PROSITE" id="PS51725">
    <property type="entry name" value="ABM"/>
    <property type="match status" value="1"/>
</dbReference>
<evidence type="ECO:0000313" key="2">
    <source>
        <dbReference type="EMBL" id="AMG73592.1"/>
    </source>
</evidence>
<keyword evidence="2" id="KW-0503">Monooxygenase</keyword>
<proteinExistence type="predicted"/>
<dbReference type="SUPFAM" id="SSF54909">
    <property type="entry name" value="Dimeric alpha+beta barrel"/>
    <property type="match status" value="1"/>
</dbReference>
<dbReference type="Gene3D" id="3.30.70.100">
    <property type="match status" value="1"/>
</dbReference>
<reference evidence="2 3" key="1">
    <citation type="journal article" date="2016" name="BMC Genomics">
        <title>Genomic analysis of the nitrate-respiring Sphingopyxis granuli (formerly Sphingomonas macrogoltabida) strain TFA.</title>
        <authorList>
            <person name="Garcia-Romero I."/>
            <person name="Perez-Pulido A.J."/>
            <person name="Gonzalez-Flores Y.E."/>
            <person name="Reyes-Ramirez F."/>
            <person name="Santero E."/>
            <person name="Floriano B."/>
        </authorList>
    </citation>
    <scope>NUCLEOTIDE SEQUENCE [LARGE SCALE GENOMIC DNA]</scope>
    <source>
        <strain evidence="2 3">TFA</strain>
    </source>
</reference>
<dbReference type="InterPro" id="IPR011008">
    <property type="entry name" value="Dimeric_a/b-barrel"/>
</dbReference>
<dbReference type="Pfam" id="PF03992">
    <property type="entry name" value="ABM"/>
    <property type="match status" value="1"/>
</dbReference>
<dbReference type="KEGG" id="sgi:SGRAN_1199"/>
<keyword evidence="3" id="KW-1185">Reference proteome</keyword>
<evidence type="ECO:0000259" key="1">
    <source>
        <dbReference type="PROSITE" id="PS51725"/>
    </source>
</evidence>
<dbReference type="AlphaFoldDB" id="A0AA86GLG3"/>
<dbReference type="Proteomes" id="UP000058599">
    <property type="component" value="Chromosome"/>
</dbReference>
<protein>
    <submittedName>
        <fullName evidence="2">Antibiotic biosynthesis monooxygenase</fullName>
    </submittedName>
</protein>
<keyword evidence="2" id="KW-0560">Oxidoreductase</keyword>